<name>A0A8S5LLE3_9CAUD</name>
<reference evidence="1" key="1">
    <citation type="journal article" date="2021" name="Proc. Natl. Acad. Sci. U.S.A.">
        <title>A Catalog of Tens of Thousands of Viruses from Human Metagenomes Reveals Hidden Associations with Chronic Diseases.</title>
        <authorList>
            <person name="Tisza M.J."/>
            <person name="Buck C.B."/>
        </authorList>
    </citation>
    <scope>NUCLEOTIDE SEQUENCE</scope>
    <source>
        <strain evidence="1">CtKcB20</strain>
    </source>
</reference>
<dbReference type="EMBL" id="BK015870">
    <property type="protein sequence ID" value="DAD70774.1"/>
    <property type="molecule type" value="Genomic_DNA"/>
</dbReference>
<protein>
    <submittedName>
        <fullName evidence="1">Uncharacterized protein</fullName>
    </submittedName>
</protein>
<evidence type="ECO:0000313" key="1">
    <source>
        <dbReference type="EMBL" id="DAD70774.1"/>
    </source>
</evidence>
<proteinExistence type="predicted"/>
<accession>A0A8S5LLE3</accession>
<organism evidence="1">
    <name type="scientific">Siphoviridae sp. ctKcB20</name>
    <dbReference type="NCBI Taxonomy" id="2827568"/>
    <lineage>
        <taxon>Viruses</taxon>
        <taxon>Duplodnaviria</taxon>
        <taxon>Heunggongvirae</taxon>
        <taxon>Uroviricota</taxon>
        <taxon>Caudoviricetes</taxon>
    </lineage>
</organism>
<sequence>MNCWKPLKPFELQHSHEIWTSAICDESRKN</sequence>